<gene>
    <name evidence="1" type="ORF">SAMN05878281_2807</name>
</gene>
<evidence type="ECO:0000313" key="2">
    <source>
        <dbReference type="Proteomes" id="UP000190235"/>
    </source>
</evidence>
<accession>A0A1M7N0S1</accession>
<sequence length="34" mass="3910">MPAYDKLAFFIGNWQRKRGGIILEIGLVAYLKIN</sequence>
<evidence type="ECO:0000313" key="1">
    <source>
        <dbReference type="EMBL" id="SHM97086.1"/>
    </source>
</evidence>
<protein>
    <submittedName>
        <fullName evidence="1">Uncharacterized protein</fullName>
    </submittedName>
</protein>
<reference evidence="2" key="1">
    <citation type="submission" date="2016-11" db="EMBL/GenBank/DDBJ databases">
        <authorList>
            <person name="Varghese N."/>
            <person name="Submissions S."/>
        </authorList>
    </citation>
    <scope>NUCLEOTIDE SEQUENCE [LARGE SCALE GENOMIC DNA]</scope>
    <source>
        <strain evidence="2">ACAM 48</strain>
    </source>
</reference>
<organism evidence="1 2">
    <name type="scientific">Salegentibacter salegens</name>
    <dbReference type="NCBI Taxonomy" id="143223"/>
    <lineage>
        <taxon>Bacteria</taxon>
        <taxon>Pseudomonadati</taxon>
        <taxon>Bacteroidota</taxon>
        <taxon>Flavobacteriia</taxon>
        <taxon>Flavobacteriales</taxon>
        <taxon>Flavobacteriaceae</taxon>
        <taxon>Salegentibacter</taxon>
    </lineage>
</organism>
<dbReference type="STRING" id="143223.SAMN05878281_2807"/>
<dbReference type="EMBL" id="LT670848">
    <property type="protein sequence ID" value="SHM97086.1"/>
    <property type="molecule type" value="Genomic_DNA"/>
</dbReference>
<keyword evidence="2" id="KW-1185">Reference proteome</keyword>
<dbReference type="Proteomes" id="UP000190235">
    <property type="component" value="Chromosome I"/>
</dbReference>
<dbReference type="AlphaFoldDB" id="A0A1M7N0S1"/>
<proteinExistence type="predicted"/>
<name>A0A1M7N0S1_9FLAO</name>